<name>B8GT63_THISH</name>
<protein>
    <submittedName>
        <fullName evidence="1">Uncharacterized protein</fullName>
    </submittedName>
</protein>
<dbReference type="Proteomes" id="UP000002383">
    <property type="component" value="Chromosome"/>
</dbReference>
<dbReference type="OrthoDB" id="221261at2"/>
<sequence length="302" mass="34048" precursor="true">MKHILSSLFVLGLLSLGGVVQAEITFLDSFESADMSAPNGNGFRWAGNNRTAVVTMDPSPREVWRNGLRDVAGPEGADWSAIEGAHSLAFFYPAGEFWSEQRFSLGRAYPEIWIRYWLRVPSNFRHGHTSPTNNKFFALWMDGYSQHGDGPTIVWNFWRQGQTDSSRFTYSLNETGQPDGGHHSHYDFFIRSPEDQGRWMQVVLYAKMSTDATSMDGESRIWRRWEDESEFTLIGQTTGKNFSAPASGPNGWQAGYIMGWSNPAYAEDTVWLLDGFTVSDTSLLDPNDTRSRLSPPSGFQVQ</sequence>
<dbReference type="HOGENOM" id="CLU_921143_0_0_6"/>
<dbReference type="KEGG" id="tgr:Tgr7_1997"/>
<keyword evidence="2" id="KW-1185">Reference proteome</keyword>
<proteinExistence type="predicted"/>
<accession>B8GT63</accession>
<evidence type="ECO:0000313" key="1">
    <source>
        <dbReference type="EMBL" id="ACL73078.1"/>
    </source>
</evidence>
<dbReference type="RefSeq" id="WP_012638557.1">
    <property type="nucleotide sequence ID" value="NC_011901.1"/>
</dbReference>
<reference evidence="1 2" key="1">
    <citation type="journal article" date="2011" name="Stand. Genomic Sci.">
        <title>Complete genome sequence of 'Thioalkalivibrio sulfidophilus' HL-EbGr7.</title>
        <authorList>
            <person name="Muyzer G."/>
            <person name="Sorokin D.Y."/>
            <person name="Mavromatis K."/>
            <person name="Lapidus A."/>
            <person name="Clum A."/>
            <person name="Ivanova N."/>
            <person name="Pati A."/>
            <person name="d'Haeseleer P."/>
            <person name="Woyke T."/>
            <person name="Kyrpides N.C."/>
        </authorList>
    </citation>
    <scope>NUCLEOTIDE SEQUENCE [LARGE SCALE GENOMIC DNA]</scope>
    <source>
        <strain evidence="1 2">HL-EbGR7</strain>
    </source>
</reference>
<dbReference type="AlphaFoldDB" id="B8GT63"/>
<dbReference type="EMBL" id="CP001339">
    <property type="protein sequence ID" value="ACL73078.1"/>
    <property type="molecule type" value="Genomic_DNA"/>
</dbReference>
<organism evidence="1 2">
    <name type="scientific">Thioalkalivibrio sulfidiphilus (strain HL-EbGR7)</name>
    <dbReference type="NCBI Taxonomy" id="396588"/>
    <lineage>
        <taxon>Bacteria</taxon>
        <taxon>Pseudomonadati</taxon>
        <taxon>Pseudomonadota</taxon>
        <taxon>Gammaproteobacteria</taxon>
        <taxon>Chromatiales</taxon>
        <taxon>Ectothiorhodospiraceae</taxon>
        <taxon>Thioalkalivibrio</taxon>
    </lineage>
</organism>
<gene>
    <name evidence="1" type="ordered locus">Tgr7_1997</name>
</gene>
<evidence type="ECO:0000313" key="2">
    <source>
        <dbReference type="Proteomes" id="UP000002383"/>
    </source>
</evidence>